<name>A0A0C3DU78_9AGAM</name>
<dbReference type="AlphaFoldDB" id="A0A0C3DU78"/>
<accession>A0A0C3DU78</accession>
<feature type="region of interest" description="Disordered" evidence="1">
    <location>
        <begin position="155"/>
        <end position="193"/>
    </location>
</feature>
<feature type="compositionally biased region" description="Polar residues" evidence="1">
    <location>
        <begin position="165"/>
        <end position="181"/>
    </location>
</feature>
<evidence type="ECO:0000313" key="2">
    <source>
        <dbReference type="EMBL" id="KIM59744.1"/>
    </source>
</evidence>
<protein>
    <submittedName>
        <fullName evidence="2">Uncharacterized protein</fullName>
    </submittedName>
</protein>
<evidence type="ECO:0000256" key="1">
    <source>
        <dbReference type="SAM" id="MobiDB-lite"/>
    </source>
</evidence>
<dbReference type="OrthoDB" id="3253416at2759"/>
<dbReference type="InParanoid" id="A0A0C3DU78"/>
<dbReference type="EMBL" id="KN822070">
    <property type="protein sequence ID" value="KIM59744.1"/>
    <property type="molecule type" value="Genomic_DNA"/>
</dbReference>
<organism evidence="2 3">
    <name type="scientific">Scleroderma citrinum Foug A</name>
    <dbReference type="NCBI Taxonomy" id="1036808"/>
    <lineage>
        <taxon>Eukaryota</taxon>
        <taxon>Fungi</taxon>
        <taxon>Dikarya</taxon>
        <taxon>Basidiomycota</taxon>
        <taxon>Agaricomycotina</taxon>
        <taxon>Agaricomycetes</taxon>
        <taxon>Agaricomycetidae</taxon>
        <taxon>Boletales</taxon>
        <taxon>Sclerodermatineae</taxon>
        <taxon>Sclerodermataceae</taxon>
        <taxon>Scleroderma</taxon>
    </lineage>
</organism>
<keyword evidence="3" id="KW-1185">Reference proteome</keyword>
<sequence>QWTSLCMSLGIEGFYVAVCGGVEDLSAPKLFFSPKGEMFVRAVLDIEPRRLALKFESFVISGLEEVLHDNQVTSTVQMNYDNYERKVVEWFGVELIGWPTDLLPIRNPGHIGGRDQVQKLLNALTTKASYWKKLSEEELRRRIVLNGERQARGENVYKPHKKCTLQGTEKSPATVAPNTDASDLDDSDGGNMA</sequence>
<feature type="compositionally biased region" description="Acidic residues" evidence="1">
    <location>
        <begin position="182"/>
        <end position="193"/>
    </location>
</feature>
<reference evidence="2 3" key="1">
    <citation type="submission" date="2014-04" db="EMBL/GenBank/DDBJ databases">
        <authorList>
            <consortium name="DOE Joint Genome Institute"/>
            <person name="Kuo A."/>
            <person name="Kohler A."/>
            <person name="Nagy L.G."/>
            <person name="Floudas D."/>
            <person name="Copeland A."/>
            <person name="Barry K.W."/>
            <person name="Cichocki N."/>
            <person name="Veneault-Fourrey C."/>
            <person name="LaButti K."/>
            <person name="Lindquist E.A."/>
            <person name="Lipzen A."/>
            <person name="Lundell T."/>
            <person name="Morin E."/>
            <person name="Murat C."/>
            <person name="Sun H."/>
            <person name="Tunlid A."/>
            <person name="Henrissat B."/>
            <person name="Grigoriev I.V."/>
            <person name="Hibbett D.S."/>
            <person name="Martin F."/>
            <person name="Nordberg H.P."/>
            <person name="Cantor M.N."/>
            <person name="Hua S.X."/>
        </authorList>
    </citation>
    <scope>NUCLEOTIDE SEQUENCE [LARGE SCALE GENOMIC DNA]</scope>
    <source>
        <strain evidence="2 3">Foug A</strain>
    </source>
</reference>
<reference evidence="3" key="2">
    <citation type="submission" date="2015-01" db="EMBL/GenBank/DDBJ databases">
        <title>Evolutionary Origins and Diversification of the Mycorrhizal Mutualists.</title>
        <authorList>
            <consortium name="DOE Joint Genome Institute"/>
            <consortium name="Mycorrhizal Genomics Consortium"/>
            <person name="Kohler A."/>
            <person name="Kuo A."/>
            <person name="Nagy L.G."/>
            <person name="Floudas D."/>
            <person name="Copeland A."/>
            <person name="Barry K.W."/>
            <person name="Cichocki N."/>
            <person name="Veneault-Fourrey C."/>
            <person name="LaButti K."/>
            <person name="Lindquist E.A."/>
            <person name="Lipzen A."/>
            <person name="Lundell T."/>
            <person name="Morin E."/>
            <person name="Murat C."/>
            <person name="Riley R."/>
            <person name="Ohm R."/>
            <person name="Sun H."/>
            <person name="Tunlid A."/>
            <person name="Henrissat B."/>
            <person name="Grigoriev I.V."/>
            <person name="Hibbett D.S."/>
            <person name="Martin F."/>
        </authorList>
    </citation>
    <scope>NUCLEOTIDE SEQUENCE [LARGE SCALE GENOMIC DNA]</scope>
    <source>
        <strain evidence="3">Foug A</strain>
    </source>
</reference>
<dbReference type="HOGENOM" id="CLU_035160_3_1_1"/>
<dbReference type="STRING" id="1036808.A0A0C3DU78"/>
<feature type="non-terminal residue" evidence="2">
    <location>
        <position position="1"/>
    </location>
</feature>
<evidence type="ECO:0000313" key="3">
    <source>
        <dbReference type="Proteomes" id="UP000053989"/>
    </source>
</evidence>
<dbReference type="Proteomes" id="UP000053989">
    <property type="component" value="Unassembled WGS sequence"/>
</dbReference>
<proteinExistence type="predicted"/>
<gene>
    <name evidence="2" type="ORF">SCLCIDRAFT_125618</name>
</gene>